<evidence type="ECO:0000256" key="7">
    <source>
        <dbReference type="ARBA" id="ARBA00044770"/>
    </source>
</evidence>
<comment type="caution">
    <text evidence="11">The sequence shown here is derived from an EMBL/GenBank/DDBJ whole genome shotgun (WGS) entry which is preliminary data.</text>
</comment>
<evidence type="ECO:0000256" key="1">
    <source>
        <dbReference type="ARBA" id="ARBA00022645"/>
    </source>
</evidence>
<dbReference type="GO" id="GO:0008955">
    <property type="term" value="F:peptidoglycan glycosyltransferase activity"/>
    <property type="evidence" value="ECO:0007669"/>
    <property type="project" value="UniProtKB-EC"/>
</dbReference>
<organism evidence="11 12">
    <name type="scientific">Geodia barretti</name>
    <name type="common">Barrett's horny sponge</name>
    <dbReference type="NCBI Taxonomy" id="519541"/>
    <lineage>
        <taxon>Eukaryota</taxon>
        <taxon>Metazoa</taxon>
        <taxon>Porifera</taxon>
        <taxon>Demospongiae</taxon>
        <taxon>Heteroscleromorpha</taxon>
        <taxon>Tetractinellida</taxon>
        <taxon>Astrophorina</taxon>
        <taxon>Geodiidae</taxon>
        <taxon>Geodia</taxon>
    </lineage>
</organism>
<name>A0AA35SAP7_GEOBA</name>
<dbReference type="Gene3D" id="1.10.3810.10">
    <property type="entry name" value="Biosynthetic peptidoglycan transglycosylase-like"/>
    <property type="match status" value="1"/>
</dbReference>
<evidence type="ECO:0000256" key="4">
    <source>
        <dbReference type="ARBA" id="ARBA00022679"/>
    </source>
</evidence>
<evidence type="ECO:0000256" key="3">
    <source>
        <dbReference type="ARBA" id="ARBA00022676"/>
    </source>
</evidence>
<protein>
    <recommendedName>
        <fullName evidence="7">peptidoglycan glycosyltransferase</fullName>
        <ecNumber evidence="7">2.4.99.28</ecNumber>
    </recommendedName>
</protein>
<evidence type="ECO:0000313" key="12">
    <source>
        <dbReference type="Proteomes" id="UP001174909"/>
    </source>
</evidence>
<keyword evidence="4" id="KW-0808">Transferase</keyword>
<dbReference type="SUPFAM" id="SSF56601">
    <property type="entry name" value="beta-lactamase/transpeptidase-like"/>
    <property type="match status" value="1"/>
</dbReference>
<dbReference type="InterPro" id="IPR036950">
    <property type="entry name" value="PBP_transglycosylase"/>
</dbReference>
<reference evidence="11" key="1">
    <citation type="submission" date="2023-03" db="EMBL/GenBank/DDBJ databases">
        <authorList>
            <person name="Steffen K."/>
            <person name="Cardenas P."/>
        </authorList>
    </citation>
    <scope>NUCLEOTIDE SEQUENCE</scope>
</reference>
<dbReference type="GO" id="GO:0008658">
    <property type="term" value="F:penicillin binding"/>
    <property type="evidence" value="ECO:0007669"/>
    <property type="project" value="InterPro"/>
</dbReference>
<evidence type="ECO:0000256" key="8">
    <source>
        <dbReference type="ARBA" id="ARBA00049902"/>
    </source>
</evidence>
<feature type="domain" description="Penicillin-binding protein transpeptidase" evidence="9">
    <location>
        <begin position="279"/>
        <end position="532"/>
    </location>
</feature>
<evidence type="ECO:0000256" key="6">
    <source>
        <dbReference type="ARBA" id="ARBA00023268"/>
    </source>
</evidence>
<dbReference type="SUPFAM" id="SSF53955">
    <property type="entry name" value="Lysozyme-like"/>
    <property type="match status" value="1"/>
</dbReference>
<dbReference type="PANTHER" id="PTHR32282">
    <property type="entry name" value="BINDING PROTEIN TRANSPEPTIDASE, PUTATIVE-RELATED"/>
    <property type="match status" value="1"/>
</dbReference>
<gene>
    <name evidence="11" type="ORF">GBAR_LOCUS14971</name>
</gene>
<dbReference type="InterPro" id="IPR001264">
    <property type="entry name" value="Glyco_trans_51"/>
</dbReference>
<evidence type="ECO:0000313" key="11">
    <source>
        <dbReference type="EMBL" id="CAI8025984.1"/>
    </source>
</evidence>
<dbReference type="AlphaFoldDB" id="A0AA35SAP7"/>
<dbReference type="Pfam" id="PF00912">
    <property type="entry name" value="Transgly"/>
    <property type="match status" value="1"/>
</dbReference>
<comment type="catalytic activity">
    <reaction evidence="8">
        <text>[GlcNAc-(1-&gt;4)-Mur2Ac(oyl-L-Ala-gamma-D-Glu-L-Lys-D-Ala-D-Ala)](n)-di-trans,octa-cis-undecaprenyl diphosphate + beta-D-GlcNAc-(1-&gt;4)-Mur2Ac(oyl-L-Ala-gamma-D-Glu-L-Lys-D-Ala-D-Ala)-di-trans,octa-cis-undecaprenyl diphosphate = [GlcNAc-(1-&gt;4)-Mur2Ac(oyl-L-Ala-gamma-D-Glu-L-Lys-D-Ala-D-Ala)](n+1)-di-trans,octa-cis-undecaprenyl diphosphate + di-trans,octa-cis-undecaprenyl diphosphate + H(+)</text>
        <dbReference type="Rhea" id="RHEA:23708"/>
        <dbReference type="Rhea" id="RHEA-COMP:9602"/>
        <dbReference type="Rhea" id="RHEA-COMP:9603"/>
        <dbReference type="ChEBI" id="CHEBI:15378"/>
        <dbReference type="ChEBI" id="CHEBI:58405"/>
        <dbReference type="ChEBI" id="CHEBI:60033"/>
        <dbReference type="ChEBI" id="CHEBI:78435"/>
        <dbReference type="EC" id="2.4.99.28"/>
    </reaction>
</comment>
<evidence type="ECO:0000259" key="10">
    <source>
        <dbReference type="Pfam" id="PF00912"/>
    </source>
</evidence>
<keyword evidence="3" id="KW-0328">Glycosyltransferase</keyword>
<accession>A0AA35SAP7</accession>
<dbReference type="InterPro" id="IPR023346">
    <property type="entry name" value="Lysozyme-like_dom_sf"/>
</dbReference>
<dbReference type="InterPro" id="IPR001460">
    <property type="entry name" value="PCN-bd_Tpept"/>
</dbReference>
<keyword evidence="5" id="KW-0378">Hydrolase</keyword>
<proteinExistence type="predicted"/>
<dbReference type="EC" id="2.4.99.28" evidence="7"/>
<keyword evidence="2" id="KW-0645">Protease</keyword>
<feature type="domain" description="Glycosyl transferase family 51" evidence="10">
    <location>
        <begin position="1"/>
        <end position="158"/>
    </location>
</feature>
<dbReference type="GO" id="GO:0006508">
    <property type="term" value="P:proteolysis"/>
    <property type="evidence" value="ECO:0007669"/>
    <property type="project" value="UniProtKB-KW"/>
</dbReference>
<evidence type="ECO:0000256" key="5">
    <source>
        <dbReference type="ARBA" id="ARBA00022801"/>
    </source>
</evidence>
<dbReference type="EMBL" id="CASHTH010002193">
    <property type="protein sequence ID" value="CAI8025984.1"/>
    <property type="molecule type" value="Genomic_DNA"/>
</dbReference>
<dbReference type="Proteomes" id="UP001174909">
    <property type="component" value="Unassembled WGS sequence"/>
</dbReference>
<dbReference type="GO" id="GO:0004180">
    <property type="term" value="F:carboxypeptidase activity"/>
    <property type="evidence" value="ECO:0007669"/>
    <property type="project" value="UniProtKB-KW"/>
</dbReference>
<evidence type="ECO:0000259" key="9">
    <source>
        <dbReference type="Pfam" id="PF00905"/>
    </source>
</evidence>
<evidence type="ECO:0000256" key="2">
    <source>
        <dbReference type="ARBA" id="ARBA00022670"/>
    </source>
</evidence>
<keyword evidence="1" id="KW-0121">Carboxypeptidase</keyword>
<keyword evidence="6" id="KW-0511">Multifunctional enzyme</keyword>
<dbReference type="InterPro" id="IPR012338">
    <property type="entry name" value="Beta-lactam/transpept-like"/>
</dbReference>
<dbReference type="Gene3D" id="3.40.710.10">
    <property type="entry name" value="DD-peptidase/beta-lactamase superfamily"/>
    <property type="match status" value="1"/>
</dbReference>
<dbReference type="InterPro" id="IPR050396">
    <property type="entry name" value="Glycosyltr_51/Transpeptidase"/>
</dbReference>
<sequence length="623" mass="70046">MPDSLLQAFLAVEDQRFYDHWGVDFLGILRASVHNTQGTLQGASTVTQQLTRNIYLTRERRLLRKVKEALLAVRIERQFSKYEILERYLNLINLGRYGSQEVLGVQEAAQNYFGKNVWELELHECATLAGIPKSPTRYSPIRHPDRSKERRNLVLGLMLKAGFINAEEYDANVQKPVVIEVPKSAQGTGGSHFLEYVHERLIEEPELEGHLYNQGLRVYTTIDPSMQEIAERAVADHLRELDQKLRVGSSRYRSLPDYDENKNNPNGINPITSYLQAGLIALEPQTGHIKAMVGGRDFYITRQEINFFNRSVDAYRQPGSAFKPIVFAALLDFPPLITPATIVRDEAWSIDVGTRRRWRPRNYGQRYYGDITARRVLEKSINIATARMMWETPIEENEKPAGLNRTLAIAKRLGIDANLPAYPSLALGAGGLPVLQMTGAYSVFANGGVRKKPIGIHYVEDQYGDILIENQPQAEQVLDEGIAYLMTHLLKGVIDNGTGAGARVMGLKRPAAGKTGTTDDYTDAWFVGYIQNLAAGVWVGFNDPKQKTLFPGARGALPIWARFMIEGARGPIKDFEKPSNIVLRSIDKNTGMLKYQGKCPEEDIIKEAFIVGYEPKMLCNAHR</sequence>
<dbReference type="PANTHER" id="PTHR32282:SF33">
    <property type="entry name" value="PEPTIDOGLYCAN GLYCOSYLTRANSFERASE"/>
    <property type="match status" value="1"/>
</dbReference>
<keyword evidence="12" id="KW-1185">Reference proteome</keyword>
<dbReference type="NCBIfam" id="TIGR02074">
    <property type="entry name" value="PBP_1a_fam"/>
    <property type="match status" value="1"/>
</dbReference>
<dbReference type="Pfam" id="PF00905">
    <property type="entry name" value="Transpeptidase"/>
    <property type="match status" value="1"/>
</dbReference>